<dbReference type="RefSeq" id="WP_302109010.1">
    <property type="nucleotide sequence ID" value="NZ_JAUKTR010000001.1"/>
</dbReference>
<name>A0ABT8SKU9_9CAUL</name>
<keyword evidence="1" id="KW-0732">Signal</keyword>
<protein>
    <submittedName>
        <fullName evidence="2">Uncharacterized protein</fullName>
    </submittedName>
</protein>
<feature type="signal peptide" evidence="1">
    <location>
        <begin position="1"/>
        <end position="28"/>
    </location>
</feature>
<accession>A0ABT8SKU9</accession>
<reference evidence="2" key="1">
    <citation type="submission" date="2023-07" db="EMBL/GenBank/DDBJ databases">
        <title>Brevundimonas soil sp. nov., isolated from the soil of chemical plant.</title>
        <authorList>
            <person name="Wu N."/>
        </authorList>
    </citation>
    <scope>NUCLEOTIDE SEQUENCE</scope>
    <source>
        <strain evidence="2">XZ-24</strain>
    </source>
</reference>
<keyword evidence="3" id="KW-1185">Reference proteome</keyword>
<dbReference type="Proteomes" id="UP001169063">
    <property type="component" value="Unassembled WGS sequence"/>
</dbReference>
<dbReference type="EMBL" id="JAUKTR010000001">
    <property type="protein sequence ID" value="MDO1558604.1"/>
    <property type="molecule type" value="Genomic_DNA"/>
</dbReference>
<evidence type="ECO:0000313" key="3">
    <source>
        <dbReference type="Proteomes" id="UP001169063"/>
    </source>
</evidence>
<sequence length="85" mass="8887">MNIRLAVAALVMGGALIAAGPMSAPAEARVVQTGGSCQSTCEAQYQADLAYCSQVDQQSGMMGRFYGPCSYVALHDYNQCLSQCG</sequence>
<evidence type="ECO:0000313" key="2">
    <source>
        <dbReference type="EMBL" id="MDO1558604.1"/>
    </source>
</evidence>
<evidence type="ECO:0000256" key="1">
    <source>
        <dbReference type="SAM" id="SignalP"/>
    </source>
</evidence>
<comment type="caution">
    <text evidence="2">The sequence shown here is derived from an EMBL/GenBank/DDBJ whole genome shotgun (WGS) entry which is preliminary data.</text>
</comment>
<gene>
    <name evidence="2" type="ORF">Q0812_04075</name>
</gene>
<organism evidence="2 3">
    <name type="scientific">Peiella sedimenti</name>
    <dbReference type="NCBI Taxonomy" id="3061083"/>
    <lineage>
        <taxon>Bacteria</taxon>
        <taxon>Pseudomonadati</taxon>
        <taxon>Pseudomonadota</taxon>
        <taxon>Alphaproteobacteria</taxon>
        <taxon>Caulobacterales</taxon>
        <taxon>Caulobacteraceae</taxon>
        <taxon>Peiella</taxon>
    </lineage>
</organism>
<feature type="chain" id="PRO_5045605553" evidence="1">
    <location>
        <begin position="29"/>
        <end position="85"/>
    </location>
</feature>
<proteinExistence type="predicted"/>